<sequence>MSYEINDVKTGINHGKGMNYHVHDIRAEMKKLEEEGEIKIAHLIGPYKEEEVMYGIKKRVPLDMHYQHKSCGQCANLPGVPRSNFYYRDKLGIKYYNDMQQTSCTAWNYHASGLGNLVQLASVAARNWHRAYEEGYNFTIHCVTSFGNYLEMRHLLVGNKELRDSVKKVLAKLGRELVIPEEIIHDSEIAYALRDKILASADPKRLEGIKGLRAVEHYGCHFFKQVSDDIIGGKRPIVVGGLASTLGVQMEEYSKWFMCCGFGFRHILVNREFTRSAQNIKLKAIKQEVDPDMILVNCTGCGTTFDKTQWIQKAVGEDYHYPVVFYSQLAALALGAHPFKEAGLNFHVTPVEPLLDKMGIAYN</sequence>
<protein>
    <submittedName>
        <fullName evidence="3">Heterodisulfide reductase subunit B</fullName>
    </submittedName>
</protein>
<reference evidence="3 4" key="1">
    <citation type="submission" date="2019-01" db="EMBL/GenBank/DDBJ databases">
        <title>Insights into ecological role of a new deltaproteobacterial order Candidatus Sinidesulfobacterales (Sva0485) by metagenomics and metatranscriptomics.</title>
        <authorList>
            <person name="Tan S."/>
            <person name="Liu J."/>
            <person name="Fang Y."/>
            <person name="Hedlund B.P."/>
            <person name="Lian Z.H."/>
            <person name="Huang L.Y."/>
            <person name="Li J.T."/>
            <person name="Huang L.N."/>
            <person name="Li W.J."/>
            <person name="Jiang H.C."/>
            <person name="Dong H.L."/>
            <person name="Shu W.S."/>
        </authorList>
    </citation>
    <scope>NUCLEOTIDE SEQUENCE [LARGE SCALE GENOMIC DNA]</scope>
    <source>
        <strain evidence="3">AP3</strain>
    </source>
</reference>
<dbReference type="Pfam" id="PF02754">
    <property type="entry name" value="CCG"/>
    <property type="match status" value="1"/>
</dbReference>
<dbReference type="InterPro" id="IPR051278">
    <property type="entry name" value="HdrB/HdrD_reductase"/>
</dbReference>
<dbReference type="InterPro" id="IPR004017">
    <property type="entry name" value="Cys_rich_dom"/>
</dbReference>
<comment type="caution">
    <text evidence="3">The sequence shown here is derived from an EMBL/GenBank/DDBJ whole genome shotgun (WGS) entry which is preliminary data.</text>
</comment>
<accession>A0A519BBP3</accession>
<evidence type="ECO:0000313" key="3">
    <source>
        <dbReference type="EMBL" id="RZD14634.1"/>
    </source>
</evidence>
<dbReference type="GO" id="GO:0016491">
    <property type="term" value="F:oxidoreductase activity"/>
    <property type="evidence" value="ECO:0007669"/>
    <property type="project" value="UniProtKB-KW"/>
</dbReference>
<dbReference type="Proteomes" id="UP000320813">
    <property type="component" value="Unassembled WGS sequence"/>
</dbReference>
<evidence type="ECO:0000259" key="2">
    <source>
        <dbReference type="Pfam" id="PF02754"/>
    </source>
</evidence>
<dbReference type="AlphaFoldDB" id="A0A519BBP3"/>
<dbReference type="EMBL" id="SGBD01000002">
    <property type="protein sequence ID" value="RZD14634.1"/>
    <property type="molecule type" value="Genomic_DNA"/>
</dbReference>
<keyword evidence="1" id="KW-0560">Oxidoreductase</keyword>
<gene>
    <name evidence="3" type="ORF">EVJ47_05565</name>
</gene>
<evidence type="ECO:0000313" key="4">
    <source>
        <dbReference type="Proteomes" id="UP000320813"/>
    </source>
</evidence>
<name>A0A519BBP3_9DELT</name>
<dbReference type="PANTHER" id="PTHR42947">
    <property type="entry name" value="COB--COM HETERODISULFIDE REDUCTASE SUBUNIT B 1"/>
    <property type="match status" value="1"/>
</dbReference>
<evidence type="ECO:0000256" key="1">
    <source>
        <dbReference type="ARBA" id="ARBA00023002"/>
    </source>
</evidence>
<feature type="domain" description="Cysteine-rich" evidence="2">
    <location>
        <begin position="217"/>
        <end position="306"/>
    </location>
</feature>
<dbReference type="Gene3D" id="1.20.1050.140">
    <property type="match status" value="1"/>
</dbReference>
<dbReference type="PANTHER" id="PTHR42947:SF1">
    <property type="entry name" value="COB--COM HETERODISULFIDE REDUCTASE SUBUNIT B 1"/>
    <property type="match status" value="1"/>
</dbReference>
<proteinExistence type="predicted"/>
<organism evidence="3 4">
    <name type="scientific">Candidatus Acidulodesulfobacterium ferriphilum</name>
    <dbReference type="NCBI Taxonomy" id="2597223"/>
    <lineage>
        <taxon>Bacteria</taxon>
        <taxon>Deltaproteobacteria</taxon>
        <taxon>Candidatus Acidulodesulfobacterales</taxon>
        <taxon>Candidatus Acidulodesulfobacterium</taxon>
    </lineage>
</organism>